<dbReference type="EMBL" id="UZAH01039431">
    <property type="protein sequence ID" value="VDP56258.1"/>
    <property type="molecule type" value="Genomic_DNA"/>
</dbReference>
<dbReference type="AlphaFoldDB" id="A0A183GU32"/>
<evidence type="ECO:0000313" key="3">
    <source>
        <dbReference type="WBParaSite" id="HPBE_0002620201-mRNA-1"/>
    </source>
</evidence>
<evidence type="ECO:0000313" key="1">
    <source>
        <dbReference type="EMBL" id="VDP56258.1"/>
    </source>
</evidence>
<organism evidence="2 3">
    <name type="scientific">Heligmosomoides polygyrus</name>
    <name type="common">Parasitic roundworm</name>
    <dbReference type="NCBI Taxonomy" id="6339"/>
    <lineage>
        <taxon>Eukaryota</taxon>
        <taxon>Metazoa</taxon>
        <taxon>Ecdysozoa</taxon>
        <taxon>Nematoda</taxon>
        <taxon>Chromadorea</taxon>
        <taxon>Rhabditida</taxon>
        <taxon>Rhabditina</taxon>
        <taxon>Rhabditomorpha</taxon>
        <taxon>Strongyloidea</taxon>
        <taxon>Heligmosomidae</taxon>
        <taxon>Heligmosomoides</taxon>
    </lineage>
</organism>
<keyword evidence="2" id="KW-1185">Reference proteome</keyword>
<reference evidence="3" key="2">
    <citation type="submission" date="2019-09" db="UniProtKB">
        <authorList>
            <consortium name="WormBaseParasite"/>
        </authorList>
    </citation>
    <scope>IDENTIFICATION</scope>
</reference>
<name>A0A183GU32_HELPZ</name>
<reference evidence="1 2" key="1">
    <citation type="submission" date="2018-11" db="EMBL/GenBank/DDBJ databases">
        <authorList>
            <consortium name="Pathogen Informatics"/>
        </authorList>
    </citation>
    <scope>NUCLEOTIDE SEQUENCE [LARGE SCALE GENOMIC DNA]</scope>
</reference>
<evidence type="ECO:0000313" key="2">
    <source>
        <dbReference type="Proteomes" id="UP000050761"/>
    </source>
</evidence>
<sequence length="64" mass="7124">MVHEEIVFLIDVGKRGVEVPVDGRSGIPLLELRGLLFLRKAEPRTKKAVVRFRVELGDNGNVGQ</sequence>
<protein>
    <submittedName>
        <fullName evidence="3">PilZ domain-containing protein</fullName>
    </submittedName>
</protein>
<dbReference type="WBParaSite" id="HPBE_0002620201-mRNA-1">
    <property type="protein sequence ID" value="HPBE_0002620201-mRNA-1"/>
    <property type="gene ID" value="HPBE_0002620201"/>
</dbReference>
<accession>A0A183GU32</accession>
<accession>A0A3P8FAE5</accession>
<dbReference type="Proteomes" id="UP000050761">
    <property type="component" value="Unassembled WGS sequence"/>
</dbReference>
<proteinExistence type="predicted"/>
<gene>
    <name evidence="1" type="ORF">HPBE_LOCUS26201</name>
</gene>